<dbReference type="RefSeq" id="WP_163242819.1">
    <property type="nucleotide sequence ID" value="NZ_JAAIWN010000033.1"/>
</dbReference>
<accession>A0A6B3W4M2</accession>
<reference evidence="2 3" key="1">
    <citation type="submission" date="2020-02" db="EMBL/GenBank/DDBJ databases">
        <title>Bacillus aquiflavi sp. nov., isolated from yellow water of strong flavor Chinese baijiu in Yibin region of China.</title>
        <authorList>
            <person name="Xie J."/>
        </authorList>
    </citation>
    <scope>NUCLEOTIDE SEQUENCE [LARGE SCALE GENOMIC DNA]</scope>
    <source>
        <strain evidence="2 3">3H-10</strain>
    </source>
</reference>
<evidence type="ECO:0000313" key="4">
    <source>
        <dbReference type="Proteomes" id="UP000570010"/>
    </source>
</evidence>
<dbReference type="InterPro" id="IPR025233">
    <property type="entry name" value="DUF4176"/>
</dbReference>
<evidence type="ECO:0000313" key="1">
    <source>
        <dbReference type="EMBL" id="MBA4538116.1"/>
    </source>
</evidence>
<proteinExistence type="predicted"/>
<dbReference type="AlphaFoldDB" id="A0A6B3W4M2"/>
<dbReference type="Pfam" id="PF13780">
    <property type="entry name" value="DUF4176"/>
    <property type="match status" value="1"/>
</dbReference>
<name>A0A6B3W4M2_9BACI</name>
<sequence>MFFSKKYLPIGSVVGLQKDARRLLVVGRQLYSETNQIIRDYAAVEYPNGFIDAKEKFIMFNHADIAVVYHYGYVDEKEMQLETLIIEAESTDNRGADDGDFSV</sequence>
<protein>
    <submittedName>
        <fullName evidence="2">DUF4176 domain-containing protein</fullName>
    </submittedName>
</protein>
<comment type="caution">
    <text evidence="2">The sequence shown here is derived from an EMBL/GenBank/DDBJ whole genome shotgun (WGS) entry which is preliminary data.</text>
</comment>
<gene>
    <name evidence="2" type="ORF">G4D64_13075</name>
    <name evidence="1" type="ORF">H1Z61_13470</name>
</gene>
<dbReference type="EMBL" id="JACEIO010000034">
    <property type="protein sequence ID" value="MBA4538116.1"/>
    <property type="molecule type" value="Genomic_DNA"/>
</dbReference>
<reference evidence="1 4" key="2">
    <citation type="submission" date="2020-07" db="EMBL/GenBank/DDBJ databases">
        <authorList>
            <person name="Feng H."/>
        </authorList>
    </citation>
    <scope>NUCLEOTIDE SEQUENCE [LARGE SCALE GENOMIC DNA]</scope>
    <source>
        <strain evidence="4">s-12</strain>
        <strain evidence="1">S-12</strain>
    </source>
</reference>
<evidence type="ECO:0000313" key="2">
    <source>
        <dbReference type="EMBL" id="NEY82414.1"/>
    </source>
</evidence>
<organism evidence="2 3">
    <name type="scientific">Bacillus aquiflavi</name>
    <dbReference type="NCBI Taxonomy" id="2672567"/>
    <lineage>
        <taxon>Bacteria</taxon>
        <taxon>Bacillati</taxon>
        <taxon>Bacillota</taxon>
        <taxon>Bacilli</taxon>
        <taxon>Bacillales</taxon>
        <taxon>Bacillaceae</taxon>
        <taxon>Bacillus</taxon>
    </lineage>
</organism>
<dbReference type="Proteomes" id="UP000472971">
    <property type="component" value="Unassembled WGS sequence"/>
</dbReference>
<dbReference type="Proteomes" id="UP000570010">
    <property type="component" value="Unassembled WGS sequence"/>
</dbReference>
<evidence type="ECO:0000313" key="3">
    <source>
        <dbReference type="Proteomes" id="UP000472971"/>
    </source>
</evidence>
<keyword evidence="3" id="KW-1185">Reference proteome</keyword>
<dbReference type="EMBL" id="JAAIWN010000033">
    <property type="protein sequence ID" value="NEY82414.1"/>
    <property type="molecule type" value="Genomic_DNA"/>
</dbReference>